<name>A0AAU8S306_9FLAO</name>
<dbReference type="RefSeq" id="WP_029446137.1">
    <property type="nucleotide sequence ID" value="NZ_CP009976.1"/>
</dbReference>
<protein>
    <recommendedName>
        <fullName evidence="1">DUF2314 domain-containing protein</fullName>
    </recommendedName>
</protein>
<evidence type="ECO:0000259" key="1">
    <source>
        <dbReference type="Pfam" id="PF10077"/>
    </source>
</evidence>
<gene>
    <name evidence="2" type="ORF">M666_12600</name>
</gene>
<dbReference type="Pfam" id="PF10077">
    <property type="entry name" value="DUF2314"/>
    <property type="match status" value="1"/>
</dbReference>
<dbReference type="GeneID" id="78061580"/>
<reference evidence="2 3" key="1">
    <citation type="journal article" date="2014" name="Environ. Microbiol.">
        <title>Contrasting genomic patterns and infection strategies of two co-existing Bacteroidetes podovirus genera.</title>
        <authorList>
            <person name="Holmfeldt K."/>
            <person name="Howard-Varona C."/>
            <person name="Solonenko N."/>
            <person name="Sullivan M.B."/>
        </authorList>
    </citation>
    <scope>NUCLEOTIDE SEQUENCE [LARGE SCALE GENOMIC DNA]</scope>
    <source>
        <strain evidence="2 3">18</strain>
    </source>
</reference>
<evidence type="ECO:0000313" key="2">
    <source>
        <dbReference type="EMBL" id="AIZ42349.1"/>
    </source>
</evidence>
<proteinExistence type="predicted"/>
<dbReference type="InterPro" id="IPR018756">
    <property type="entry name" value="DUF2314"/>
</dbReference>
<dbReference type="AlphaFoldDB" id="A0AAU8S306"/>
<dbReference type="KEGG" id="cbat:M666_12600"/>
<feature type="domain" description="DUF2314" evidence="1">
    <location>
        <begin position="10"/>
        <end position="114"/>
    </location>
</feature>
<accession>A0AAU8S306</accession>
<dbReference type="EMBL" id="CP009976">
    <property type="protein sequence ID" value="AIZ42349.1"/>
    <property type="molecule type" value="Genomic_DNA"/>
</dbReference>
<dbReference type="Proteomes" id="UP000030786">
    <property type="component" value="Chromosome"/>
</dbReference>
<organism evidence="2 3">
    <name type="scientific">Cellulophaga baltica 18</name>
    <dbReference type="NCBI Taxonomy" id="1348584"/>
    <lineage>
        <taxon>Bacteria</taxon>
        <taxon>Pseudomonadati</taxon>
        <taxon>Bacteroidota</taxon>
        <taxon>Flavobacteriia</taxon>
        <taxon>Flavobacteriales</taxon>
        <taxon>Flavobacteriaceae</taxon>
        <taxon>Cellulophaga</taxon>
    </lineage>
</organism>
<evidence type="ECO:0000313" key="3">
    <source>
        <dbReference type="Proteomes" id="UP000030786"/>
    </source>
</evidence>
<sequence length="135" mass="15533">MPLEINKDNPTMIAAIKNAKNSLDEFKKLLDLYPKEGHVKVPFLTNSGETEFLWGDVTKIMNSDLDVFLTTPPITHDGKMDRNVKYSLNDIVDWTVTVPDEKIKGGFTMKAMFEIYIDKYGELPEILLQEKNMYE</sequence>